<dbReference type="InterPro" id="IPR038693">
    <property type="entry name" value="PaaB_sf"/>
</dbReference>
<dbReference type="Gene3D" id="3.10.20.520">
    <property type="entry name" value="Phenylacetic acid degradation B"/>
    <property type="match status" value="1"/>
</dbReference>
<dbReference type="InterPro" id="IPR009359">
    <property type="entry name" value="PaaB"/>
</dbReference>
<accession>A0A7D5KHG5</accession>
<dbReference type="KEGG" id="haly:HYG82_01540"/>
<dbReference type="InterPro" id="IPR023976">
    <property type="entry name" value="CHP04031_Htur1727"/>
</dbReference>
<dbReference type="Pfam" id="PF06243">
    <property type="entry name" value="PaaB"/>
    <property type="match status" value="1"/>
</dbReference>
<name>A0A7D5KHG5_9EURY</name>
<sequence length="122" mass="13166">MEETPRRSTVPGDERGNPAPQWEVFVRTEAGEPMRHVGSVAAANGTEAHEHASRLFGWYAADVWLCPARAVERYSTRGLADATEERTDEIAVAERGERGPDANGEGAPVSEETECPSGANDT</sequence>
<reference evidence="2 3" key="1">
    <citation type="submission" date="2020-07" db="EMBL/GenBank/DDBJ databases">
        <authorList>
            <person name="Cui H."/>
        </authorList>
    </citation>
    <scope>NUCLEOTIDE SEQUENCE [LARGE SCALE GENOMIC DNA]</scope>
    <source>
        <strain evidence="2 3">YPL8</strain>
    </source>
</reference>
<dbReference type="RefSeq" id="WP_179259361.1">
    <property type="nucleotide sequence ID" value="NZ_CP058601.1"/>
</dbReference>
<dbReference type="GeneID" id="56031933"/>
<dbReference type="NCBIfam" id="TIGR04031">
    <property type="entry name" value="Htur_1727_fam"/>
    <property type="match status" value="1"/>
</dbReference>
<dbReference type="AlphaFoldDB" id="A0A7D5KHG5"/>
<feature type="compositionally biased region" description="Basic and acidic residues" evidence="1">
    <location>
        <begin position="1"/>
        <end position="16"/>
    </location>
</feature>
<dbReference type="OrthoDB" id="168567at2157"/>
<proteinExistence type="predicted"/>
<evidence type="ECO:0000313" key="3">
    <source>
        <dbReference type="Proteomes" id="UP000509241"/>
    </source>
</evidence>
<dbReference type="Proteomes" id="UP000509241">
    <property type="component" value="Chromosome"/>
</dbReference>
<feature type="region of interest" description="Disordered" evidence="1">
    <location>
        <begin position="93"/>
        <end position="122"/>
    </location>
</feature>
<feature type="region of interest" description="Disordered" evidence="1">
    <location>
        <begin position="1"/>
        <end position="21"/>
    </location>
</feature>
<protein>
    <submittedName>
        <fullName evidence="2">RSAM-partnered protein</fullName>
    </submittedName>
</protein>
<dbReference type="EMBL" id="CP058601">
    <property type="protein sequence ID" value="QLG47619.1"/>
    <property type="molecule type" value="Genomic_DNA"/>
</dbReference>
<organism evidence="2 3">
    <name type="scientific">Natrinema halophilum</name>
    <dbReference type="NCBI Taxonomy" id="1699371"/>
    <lineage>
        <taxon>Archaea</taxon>
        <taxon>Methanobacteriati</taxon>
        <taxon>Methanobacteriota</taxon>
        <taxon>Stenosarchaea group</taxon>
        <taxon>Halobacteria</taxon>
        <taxon>Halobacteriales</taxon>
        <taxon>Natrialbaceae</taxon>
        <taxon>Natrinema</taxon>
    </lineage>
</organism>
<evidence type="ECO:0000313" key="2">
    <source>
        <dbReference type="EMBL" id="QLG47619.1"/>
    </source>
</evidence>
<gene>
    <name evidence="2" type="ORF">HYG82_01540</name>
</gene>
<keyword evidence="3" id="KW-1185">Reference proteome</keyword>
<evidence type="ECO:0000256" key="1">
    <source>
        <dbReference type="SAM" id="MobiDB-lite"/>
    </source>
</evidence>